<keyword evidence="7 8" id="KW-0472">Membrane</keyword>
<feature type="transmembrane region" description="Helical" evidence="8">
    <location>
        <begin position="212"/>
        <end position="233"/>
    </location>
</feature>
<feature type="transmembrane region" description="Helical" evidence="8">
    <location>
        <begin position="64"/>
        <end position="87"/>
    </location>
</feature>
<keyword evidence="6 8" id="KW-1133">Transmembrane helix</keyword>
<dbReference type="PANTHER" id="PTHR21716:SF67">
    <property type="entry name" value="TRANSPORT PROTEIN YDIK-RELATED"/>
    <property type="match status" value="1"/>
</dbReference>
<feature type="transmembrane region" description="Helical" evidence="8">
    <location>
        <begin position="239"/>
        <end position="269"/>
    </location>
</feature>
<evidence type="ECO:0000256" key="5">
    <source>
        <dbReference type="ARBA" id="ARBA00022692"/>
    </source>
</evidence>
<keyword evidence="3" id="KW-0813">Transport</keyword>
<keyword evidence="10" id="KW-1185">Reference proteome</keyword>
<dbReference type="EMBL" id="FNKY01000001">
    <property type="protein sequence ID" value="SDQ41786.1"/>
    <property type="molecule type" value="Genomic_DNA"/>
</dbReference>
<feature type="transmembrane region" description="Helical" evidence="8">
    <location>
        <begin position="276"/>
        <end position="294"/>
    </location>
</feature>
<organism evidence="9 10">
    <name type="scientific">Nitrosospira multiformis</name>
    <dbReference type="NCBI Taxonomy" id="1231"/>
    <lineage>
        <taxon>Bacteria</taxon>
        <taxon>Pseudomonadati</taxon>
        <taxon>Pseudomonadota</taxon>
        <taxon>Betaproteobacteria</taxon>
        <taxon>Nitrosomonadales</taxon>
        <taxon>Nitrosomonadaceae</taxon>
        <taxon>Nitrosospira</taxon>
    </lineage>
</organism>
<gene>
    <name evidence="9" type="ORF">SAMN05216402_0775</name>
</gene>
<dbReference type="RefSeq" id="WP_218124306.1">
    <property type="nucleotide sequence ID" value="NZ_FNKY01000001.1"/>
</dbReference>
<evidence type="ECO:0000256" key="2">
    <source>
        <dbReference type="ARBA" id="ARBA00009773"/>
    </source>
</evidence>
<keyword evidence="5 8" id="KW-0812">Transmembrane</keyword>
<feature type="transmembrane region" description="Helical" evidence="8">
    <location>
        <begin position="7"/>
        <end position="28"/>
    </location>
</feature>
<evidence type="ECO:0000256" key="8">
    <source>
        <dbReference type="SAM" id="Phobius"/>
    </source>
</evidence>
<reference evidence="9 10" key="1">
    <citation type="submission" date="2016-10" db="EMBL/GenBank/DDBJ databases">
        <authorList>
            <person name="Varghese N."/>
            <person name="Submissions S."/>
        </authorList>
    </citation>
    <scope>NUCLEOTIDE SEQUENCE [LARGE SCALE GENOMIC DNA]</scope>
    <source>
        <strain evidence="9 10">Nl1</strain>
    </source>
</reference>
<name>A0ABY0T847_9PROT</name>
<comment type="caution">
    <text evidence="9">The sequence shown here is derived from an EMBL/GenBank/DDBJ whole genome shotgun (WGS) entry which is preliminary data.</text>
</comment>
<evidence type="ECO:0000256" key="4">
    <source>
        <dbReference type="ARBA" id="ARBA00022475"/>
    </source>
</evidence>
<evidence type="ECO:0000256" key="1">
    <source>
        <dbReference type="ARBA" id="ARBA00004651"/>
    </source>
</evidence>
<dbReference type="Pfam" id="PF01594">
    <property type="entry name" value="AI-2E_transport"/>
    <property type="match status" value="1"/>
</dbReference>
<feature type="transmembrane region" description="Helical" evidence="8">
    <location>
        <begin position="34"/>
        <end position="52"/>
    </location>
</feature>
<protein>
    <submittedName>
        <fullName evidence="9">Predicted PurR-regulated permease PerM</fullName>
    </submittedName>
</protein>
<evidence type="ECO:0000313" key="10">
    <source>
        <dbReference type="Proteomes" id="UP000183471"/>
    </source>
</evidence>
<dbReference type="NCBIfam" id="NF008216">
    <property type="entry name" value="PRK10983.1"/>
    <property type="match status" value="1"/>
</dbReference>
<dbReference type="Proteomes" id="UP000183471">
    <property type="component" value="Unassembled WGS sequence"/>
</dbReference>
<evidence type="ECO:0000256" key="7">
    <source>
        <dbReference type="ARBA" id="ARBA00023136"/>
    </source>
</evidence>
<comment type="similarity">
    <text evidence="2">Belongs to the autoinducer-2 exporter (AI-2E) (TC 2.A.86) family.</text>
</comment>
<dbReference type="PANTHER" id="PTHR21716">
    <property type="entry name" value="TRANSMEMBRANE PROTEIN"/>
    <property type="match status" value="1"/>
</dbReference>
<accession>A0ABY0T847</accession>
<sequence>MIKRPDLTSNLLSVLVISLLIAGSLWVMEPFLPAAIWATMIVVATWPIMIMVQRRLGGRRGPAVAVMVLAMTVIIGLPLAMAISTIIDNAVNVANLVKNLPNYHLPVPPDWLRGIPLVGERLWNEWQAISNAGAASLTDKIQPYASRIANWALSQMNSVAMLFIHLLLTLIVSAIFYARGEIAVAGVARFARRLAGPRGEDAVQLAGQSIRAVALGIVFTAIAQSALGGLGLWTAGVPFAGVLTAIMLFFCIIQVGPGIPLLGGVIWLFYQGDQTWGFILLVWAILVGLMDNVLRPVLIRRGANLPILLILIGVLGGILTFGIIGLFIGPVILAVTYTLTNAWIADGEAKEAEAELPPSSL</sequence>
<evidence type="ECO:0000256" key="6">
    <source>
        <dbReference type="ARBA" id="ARBA00022989"/>
    </source>
</evidence>
<proteinExistence type="inferred from homology"/>
<evidence type="ECO:0000313" key="9">
    <source>
        <dbReference type="EMBL" id="SDQ41786.1"/>
    </source>
</evidence>
<evidence type="ECO:0000256" key="3">
    <source>
        <dbReference type="ARBA" id="ARBA00022448"/>
    </source>
</evidence>
<feature type="transmembrane region" description="Helical" evidence="8">
    <location>
        <begin position="306"/>
        <end position="335"/>
    </location>
</feature>
<keyword evidence="4" id="KW-1003">Cell membrane</keyword>
<feature type="transmembrane region" description="Helical" evidence="8">
    <location>
        <begin position="162"/>
        <end position="191"/>
    </location>
</feature>
<dbReference type="InterPro" id="IPR002549">
    <property type="entry name" value="AI-2E-like"/>
</dbReference>
<comment type="subcellular location">
    <subcellularLocation>
        <location evidence="1">Cell membrane</location>
        <topology evidence="1">Multi-pass membrane protein</topology>
    </subcellularLocation>
</comment>